<dbReference type="Gene3D" id="3.40.720.10">
    <property type="entry name" value="Alkaline Phosphatase, subunit A"/>
    <property type="match status" value="1"/>
</dbReference>
<dbReference type="InterPro" id="IPR000917">
    <property type="entry name" value="Sulfatase_N"/>
</dbReference>
<dbReference type="Pfam" id="PF00884">
    <property type="entry name" value="Sulfatase"/>
    <property type="match status" value="1"/>
</dbReference>
<feature type="non-terminal residue" evidence="3">
    <location>
        <position position="239"/>
    </location>
</feature>
<protein>
    <recommendedName>
        <fullName evidence="2">Sulfatase N-terminal domain-containing protein</fullName>
    </recommendedName>
</protein>
<sequence>MKITRRDISKGLAAAASTALMSPSLASSLKPSDHNKPSRHNKNAKRKNVLIIVTDQERARLTLPENLTLPARRRFDDNAVVFEQYHIASLSCAPSRSVIYTGQHVQKTRLFNNPGYGDGAVDLNPSKTPTLGQLFKDIGYKTAYKGKWHLSSVNALKRKDNSQSLQPFGFDEWQKGKDTGGLVYQGANEDSDILADAQDYMNRQLQHDGTDPWLLAINFHNPHDVMWLDANGRQAATRL</sequence>
<dbReference type="PANTHER" id="PTHR46615">
    <property type="entry name" value="ARYLSULFATASE K"/>
    <property type="match status" value="1"/>
</dbReference>
<reference evidence="3" key="1">
    <citation type="submission" date="2018-05" db="EMBL/GenBank/DDBJ databases">
        <authorList>
            <person name="Lanie J.A."/>
            <person name="Ng W.-L."/>
            <person name="Kazmierczak K.M."/>
            <person name="Andrzejewski T.M."/>
            <person name="Davidsen T.M."/>
            <person name="Wayne K.J."/>
            <person name="Tettelin H."/>
            <person name="Glass J.I."/>
            <person name="Rusch D."/>
            <person name="Podicherti R."/>
            <person name="Tsui H.-C.T."/>
            <person name="Winkler M.E."/>
        </authorList>
    </citation>
    <scope>NUCLEOTIDE SEQUENCE</scope>
</reference>
<dbReference type="InterPro" id="IPR051849">
    <property type="entry name" value="GAG-degrading_sulfatase"/>
</dbReference>
<feature type="region of interest" description="Disordered" evidence="1">
    <location>
        <begin position="25"/>
        <end position="46"/>
    </location>
</feature>
<name>A0A382LRQ4_9ZZZZ</name>
<dbReference type="AlphaFoldDB" id="A0A382LRQ4"/>
<feature type="compositionally biased region" description="Basic residues" evidence="1">
    <location>
        <begin position="37"/>
        <end position="46"/>
    </location>
</feature>
<dbReference type="PANTHER" id="PTHR46615:SF1">
    <property type="entry name" value="ARYLSULFATASE K"/>
    <property type="match status" value="1"/>
</dbReference>
<feature type="domain" description="Sulfatase N-terminal" evidence="2">
    <location>
        <begin position="47"/>
        <end position="229"/>
    </location>
</feature>
<organism evidence="3">
    <name type="scientific">marine metagenome</name>
    <dbReference type="NCBI Taxonomy" id="408172"/>
    <lineage>
        <taxon>unclassified sequences</taxon>
        <taxon>metagenomes</taxon>
        <taxon>ecological metagenomes</taxon>
    </lineage>
</organism>
<evidence type="ECO:0000259" key="2">
    <source>
        <dbReference type="Pfam" id="PF00884"/>
    </source>
</evidence>
<dbReference type="EMBL" id="UINC01087853">
    <property type="protein sequence ID" value="SVC37581.1"/>
    <property type="molecule type" value="Genomic_DNA"/>
</dbReference>
<dbReference type="SUPFAM" id="SSF53649">
    <property type="entry name" value="Alkaline phosphatase-like"/>
    <property type="match status" value="1"/>
</dbReference>
<accession>A0A382LRQ4</accession>
<dbReference type="GO" id="GO:0015024">
    <property type="term" value="F:glucuronate-2-sulfatase activity"/>
    <property type="evidence" value="ECO:0007669"/>
    <property type="project" value="TreeGrafter"/>
</dbReference>
<evidence type="ECO:0000256" key="1">
    <source>
        <dbReference type="SAM" id="MobiDB-lite"/>
    </source>
</evidence>
<proteinExistence type="predicted"/>
<evidence type="ECO:0000313" key="3">
    <source>
        <dbReference type="EMBL" id="SVC37581.1"/>
    </source>
</evidence>
<gene>
    <name evidence="3" type="ORF">METZ01_LOCUS290435</name>
</gene>
<dbReference type="GO" id="GO:0004065">
    <property type="term" value="F:arylsulfatase activity"/>
    <property type="evidence" value="ECO:0007669"/>
    <property type="project" value="TreeGrafter"/>
</dbReference>
<dbReference type="InterPro" id="IPR017850">
    <property type="entry name" value="Alkaline_phosphatase_core_sf"/>
</dbReference>